<dbReference type="SUPFAM" id="SSF52540">
    <property type="entry name" value="P-loop containing nucleoside triphosphate hydrolases"/>
    <property type="match status" value="1"/>
</dbReference>
<dbReference type="Pfam" id="PF13175">
    <property type="entry name" value="AAA_15"/>
    <property type="match status" value="1"/>
</dbReference>
<name>A0AAN2UHK0_9LACO</name>
<reference evidence="5 6" key="1">
    <citation type="submission" date="2015-12" db="EMBL/GenBank/DDBJ databases">
        <authorList>
            <person name="Andreevskaya M."/>
        </authorList>
    </citation>
    <scope>NUCLEOTIDE SEQUENCE [LARGE SCALE GENOMIC DNA]</scope>
    <source>
        <strain evidence="3 6">KSL4-2</strain>
        <strain evidence="4 5">PL111</strain>
    </source>
</reference>
<gene>
    <name evidence="3" type="ORF">KSL4_0665</name>
    <name evidence="4" type="ORF">PL111_0941</name>
</gene>
<dbReference type="EMBL" id="FBTU01000029">
    <property type="protein sequence ID" value="CUW20741.1"/>
    <property type="molecule type" value="Genomic_DNA"/>
</dbReference>
<dbReference type="InterPro" id="IPR051396">
    <property type="entry name" value="Bact_Antivir_Def_Nuclease"/>
</dbReference>
<dbReference type="RefSeq" id="WP_013232039.1">
    <property type="nucleotide sequence ID" value="NZ_FBSX01000011.1"/>
</dbReference>
<keyword evidence="4" id="KW-0540">Nuclease</keyword>
<dbReference type="Proteomes" id="UP000199047">
    <property type="component" value="Unassembled WGS sequence"/>
</dbReference>
<dbReference type="InterPro" id="IPR041685">
    <property type="entry name" value="AAA_GajA/Old/RecF-like"/>
</dbReference>
<feature type="domain" description="Endonuclease GajA/Old nuclease/RecF-like AAA" evidence="1">
    <location>
        <begin position="5"/>
        <end position="315"/>
    </location>
</feature>
<sequence length="528" mass="60704">MSNDYISKISLKNFKKFKESEFEFNPNLNVIIGENAAGKSSILQAIDIVLNQKGIDDRRFRNEYGMLMNKNAERAFIENPKISTLPKMEMIVYLNLSNDTPNHIFSGIGPDGQMSLFIKFEYSFDENFNTELQSLIAEDNTSLVPYEFYKPSWETAIGSYHYRKNPLKSIVIDTDKADGDSFSSYKNQIYNSLSIKTQSQLATKLKKQLSFYKDDITNLIGDDLHLQADPARILVRDTLEIFSKDSPIPLRQEGSGVENIIKTKIALKSESKLVLLEEPENHLTFDLATQQIQFILDLEKANRQVILTTHNPLIVNRLNLKNVLLLTENRFLSLNSLDSNTAFYFSRLDNLNILQFMLAKKVILVEGPTEYVLMDTMFRVTTGKSLAEEGIHLLSMGGDHAKRFIEVAKKLGNKVLIITDNDGNDNRQESLTSMVNTSENVRVSIPENKEHFTFEATLFYANQEWFESKSWNHRSSKTEWGKHKNLPKELVYLLNNKVDSALEYDKSIEEKNISVPEYLHEDLKWFIK</sequence>
<evidence type="ECO:0000313" key="5">
    <source>
        <dbReference type="Proteomes" id="UP000198868"/>
    </source>
</evidence>
<dbReference type="CDD" id="cd00267">
    <property type="entry name" value="ABC_ATPase"/>
    <property type="match status" value="1"/>
</dbReference>
<dbReference type="GeneID" id="34300870"/>
<evidence type="ECO:0000313" key="6">
    <source>
        <dbReference type="Proteomes" id="UP000199047"/>
    </source>
</evidence>
<dbReference type="Pfam" id="PF20469">
    <property type="entry name" value="OLD-like_TOPRIM"/>
    <property type="match status" value="1"/>
</dbReference>
<organism evidence="4 5">
    <name type="scientific">Leuconostoc inhae</name>
    <dbReference type="NCBI Taxonomy" id="178001"/>
    <lineage>
        <taxon>Bacteria</taxon>
        <taxon>Bacillati</taxon>
        <taxon>Bacillota</taxon>
        <taxon>Bacilli</taxon>
        <taxon>Lactobacillales</taxon>
        <taxon>Lactobacillaceae</taxon>
        <taxon>Leuconostoc</taxon>
    </lineage>
</organism>
<dbReference type="PANTHER" id="PTHR43581:SF4">
    <property type="entry name" value="ATP_GTP PHOSPHATASE"/>
    <property type="match status" value="1"/>
</dbReference>
<comment type="caution">
    <text evidence="4">The sequence shown here is derived from an EMBL/GenBank/DDBJ whole genome shotgun (WGS) entry which is preliminary data.</text>
</comment>
<dbReference type="InterPro" id="IPR027417">
    <property type="entry name" value="P-loop_NTPase"/>
</dbReference>
<evidence type="ECO:0000259" key="1">
    <source>
        <dbReference type="Pfam" id="PF13175"/>
    </source>
</evidence>
<keyword evidence="6" id="KW-1185">Reference proteome</keyword>
<dbReference type="InterPro" id="IPR034139">
    <property type="entry name" value="TOPRIM_OLD"/>
</dbReference>
<feature type="domain" description="OLD protein-like TOPRIM" evidence="2">
    <location>
        <begin position="358"/>
        <end position="422"/>
    </location>
</feature>
<dbReference type="GO" id="GO:0004519">
    <property type="term" value="F:endonuclease activity"/>
    <property type="evidence" value="ECO:0007669"/>
    <property type="project" value="UniProtKB-KW"/>
</dbReference>
<evidence type="ECO:0000313" key="4">
    <source>
        <dbReference type="EMBL" id="CUW20741.1"/>
    </source>
</evidence>
<dbReference type="EMBL" id="FBTB01000009">
    <property type="protein sequence ID" value="CUW06523.1"/>
    <property type="molecule type" value="Genomic_DNA"/>
</dbReference>
<keyword evidence="4" id="KW-0255">Endonuclease</keyword>
<dbReference type="AlphaFoldDB" id="A0AAN2UHK0"/>
<accession>A0AAN2UHK0</accession>
<protein>
    <submittedName>
        <fullName evidence="4">FIG131328: Predicted ATP-dependent endonuclease of the OLD family</fullName>
    </submittedName>
</protein>
<dbReference type="PANTHER" id="PTHR43581">
    <property type="entry name" value="ATP/GTP PHOSPHATASE"/>
    <property type="match status" value="1"/>
</dbReference>
<dbReference type="Gene3D" id="3.40.50.300">
    <property type="entry name" value="P-loop containing nucleotide triphosphate hydrolases"/>
    <property type="match status" value="2"/>
</dbReference>
<keyword evidence="4" id="KW-0378">Hydrolase</keyword>
<evidence type="ECO:0000313" key="3">
    <source>
        <dbReference type="EMBL" id="CUW06523.1"/>
    </source>
</evidence>
<evidence type="ECO:0000259" key="2">
    <source>
        <dbReference type="Pfam" id="PF20469"/>
    </source>
</evidence>
<dbReference type="CDD" id="cd01026">
    <property type="entry name" value="TOPRIM_OLD"/>
    <property type="match status" value="1"/>
</dbReference>
<dbReference type="Proteomes" id="UP000198868">
    <property type="component" value="Unassembled WGS sequence"/>
</dbReference>
<proteinExistence type="predicted"/>